<dbReference type="Gramene" id="Os04t0580350-00">
    <property type="protein sequence ID" value="Os04t0580350-00"/>
    <property type="gene ID" value="Os04g0580350"/>
</dbReference>
<gene>
    <name evidence="2" type="ordered locus">Os04g0580350</name>
    <name evidence="2" type="ORF">OSNPB_040580350</name>
</gene>
<reference evidence="2 3" key="3">
    <citation type="journal article" date="2013" name="Rice">
        <title>Improvement of the Oryza sativa Nipponbare reference genome using next generation sequence and optical map data.</title>
        <authorList>
            <person name="Kawahara Y."/>
            <person name="de la Bastide M."/>
            <person name="Hamilton J.P."/>
            <person name="Kanamori H."/>
            <person name="McCombie W.R."/>
            <person name="Ouyang S."/>
            <person name="Schwartz D.C."/>
            <person name="Tanaka T."/>
            <person name="Wu J."/>
            <person name="Zhou S."/>
            <person name="Childs K.L."/>
            <person name="Davidson R.M."/>
            <person name="Lin H."/>
            <person name="Quesada-Ocampo L."/>
            <person name="Vaillancourt B."/>
            <person name="Sakai H."/>
            <person name="Lee S.S."/>
            <person name="Kim J."/>
            <person name="Numa H."/>
            <person name="Itoh T."/>
            <person name="Buell C.R."/>
            <person name="Matsumoto T."/>
        </authorList>
    </citation>
    <scope>NUCLEOTIDE SEQUENCE [LARGE SCALE GENOMIC DNA]</scope>
    <source>
        <strain evidence="3">cv. Nipponbare</strain>
    </source>
</reference>
<name>A0A0P0WDW5_ORYSJ</name>
<evidence type="ECO:0000313" key="2">
    <source>
        <dbReference type="EMBL" id="BAS90642.1"/>
    </source>
</evidence>
<reference evidence="2 3" key="2">
    <citation type="journal article" date="2013" name="Plant Cell Physiol.">
        <title>Rice Annotation Project Database (RAP-DB): an integrative and interactive database for rice genomics.</title>
        <authorList>
            <person name="Sakai H."/>
            <person name="Lee S.S."/>
            <person name="Tanaka T."/>
            <person name="Numa H."/>
            <person name="Kim J."/>
            <person name="Kawahara Y."/>
            <person name="Wakimoto H."/>
            <person name="Yang C.C."/>
            <person name="Iwamoto M."/>
            <person name="Abe T."/>
            <person name="Yamada Y."/>
            <person name="Muto A."/>
            <person name="Inokuchi H."/>
            <person name="Ikemura T."/>
            <person name="Matsumoto T."/>
            <person name="Sasaki T."/>
            <person name="Itoh T."/>
        </authorList>
    </citation>
    <scope>NUCLEOTIDE SEQUENCE [LARGE SCALE GENOMIC DNA]</scope>
    <source>
        <strain evidence="3">cv. Nipponbare</strain>
    </source>
</reference>
<feature type="region of interest" description="Disordered" evidence="1">
    <location>
        <begin position="1"/>
        <end position="31"/>
    </location>
</feature>
<feature type="compositionally biased region" description="Acidic residues" evidence="1">
    <location>
        <begin position="19"/>
        <end position="31"/>
    </location>
</feature>
<dbReference type="EMBL" id="AP014960">
    <property type="protein sequence ID" value="BAS90642.1"/>
    <property type="molecule type" value="Genomic_DNA"/>
</dbReference>
<proteinExistence type="predicted"/>
<keyword evidence="3" id="KW-1185">Reference proteome</keyword>
<dbReference type="PaxDb" id="39947-A0A0P0WDW5"/>
<dbReference type="InParanoid" id="A0A0P0WDW5"/>
<accession>A0A0P0WDW5</accession>
<organism evidence="2 3">
    <name type="scientific">Oryza sativa subsp. japonica</name>
    <name type="common">Rice</name>
    <dbReference type="NCBI Taxonomy" id="39947"/>
    <lineage>
        <taxon>Eukaryota</taxon>
        <taxon>Viridiplantae</taxon>
        <taxon>Streptophyta</taxon>
        <taxon>Embryophyta</taxon>
        <taxon>Tracheophyta</taxon>
        <taxon>Spermatophyta</taxon>
        <taxon>Magnoliopsida</taxon>
        <taxon>Liliopsida</taxon>
        <taxon>Poales</taxon>
        <taxon>Poaceae</taxon>
        <taxon>BOP clade</taxon>
        <taxon>Oryzoideae</taxon>
        <taxon>Oryzeae</taxon>
        <taxon>Oryzinae</taxon>
        <taxon>Oryza</taxon>
        <taxon>Oryza sativa</taxon>
    </lineage>
</organism>
<evidence type="ECO:0000256" key="1">
    <source>
        <dbReference type="SAM" id="MobiDB-lite"/>
    </source>
</evidence>
<evidence type="ECO:0000313" key="3">
    <source>
        <dbReference type="Proteomes" id="UP000059680"/>
    </source>
</evidence>
<reference evidence="3" key="1">
    <citation type="journal article" date="2005" name="Nature">
        <title>The map-based sequence of the rice genome.</title>
        <authorList>
            <consortium name="International rice genome sequencing project (IRGSP)"/>
            <person name="Matsumoto T."/>
            <person name="Wu J."/>
            <person name="Kanamori H."/>
            <person name="Katayose Y."/>
            <person name="Fujisawa M."/>
            <person name="Namiki N."/>
            <person name="Mizuno H."/>
            <person name="Yamamoto K."/>
            <person name="Antonio B.A."/>
            <person name="Baba T."/>
            <person name="Sakata K."/>
            <person name="Nagamura Y."/>
            <person name="Aoki H."/>
            <person name="Arikawa K."/>
            <person name="Arita K."/>
            <person name="Bito T."/>
            <person name="Chiden Y."/>
            <person name="Fujitsuka N."/>
            <person name="Fukunaka R."/>
            <person name="Hamada M."/>
            <person name="Harada C."/>
            <person name="Hayashi A."/>
            <person name="Hijishita S."/>
            <person name="Honda M."/>
            <person name="Hosokawa S."/>
            <person name="Ichikawa Y."/>
            <person name="Idonuma A."/>
            <person name="Iijima M."/>
            <person name="Ikeda M."/>
            <person name="Ikeno M."/>
            <person name="Ito K."/>
            <person name="Ito S."/>
            <person name="Ito T."/>
            <person name="Ito Y."/>
            <person name="Ito Y."/>
            <person name="Iwabuchi A."/>
            <person name="Kamiya K."/>
            <person name="Karasawa W."/>
            <person name="Kurita K."/>
            <person name="Katagiri S."/>
            <person name="Kikuta A."/>
            <person name="Kobayashi H."/>
            <person name="Kobayashi N."/>
            <person name="Machita K."/>
            <person name="Maehara T."/>
            <person name="Masukawa M."/>
            <person name="Mizubayashi T."/>
            <person name="Mukai Y."/>
            <person name="Nagasaki H."/>
            <person name="Nagata Y."/>
            <person name="Naito S."/>
            <person name="Nakashima M."/>
            <person name="Nakama Y."/>
            <person name="Nakamichi Y."/>
            <person name="Nakamura M."/>
            <person name="Meguro A."/>
            <person name="Negishi M."/>
            <person name="Ohta I."/>
            <person name="Ohta T."/>
            <person name="Okamoto M."/>
            <person name="Ono N."/>
            <person name="Saji S."/>
            <person name="Sakaguchi M."/>
            <person name="Sakai K."/>
            <person name="Shibata M."/>
            <person name="Shimokawa T."/>
            <person name="Song J."/>
            <person name="Takazaki Y."/>
            <person name="Terasawa K."/>
            <person name="Tsugane M."/>
            <person name="Tsuji K."/>
            <person name="Ueda S."/>
            <person name="Waki K."/>
            <person name="Yamagata H."/>
            <person name="Yamamoto M."/>
            <person name="Yamamoto S."/>
            <person name="Yamane H."/>
            <person name="Yoshiki S."/>
            <person name="Yoshihara R."/>
            <person name="Yukawa K."/>
            <person name="Zhong H."/>
            <person name="Yano M."/>
            <person name="Yuan Q."/>
            <person name="Ouyang S."/>
            <person name="Liu J."/>
            <person name="Jones K.M."/>
            <person name="Gansberger K."/>
            <person name="Moffat K."/>
            <person name="Hill J."/>
            <person name="Bera J."/>
            <person name="Fadrosh D."/>
            <person name="Jin S."/>
            <person name="Johri S."/>
            <person name="Kim M."/>
            <person name="Overton L."/>
            <person name="Reardon M."/>
            <person name="Tsitrin T."/>
            <person name="Vuong H."/>
            <person name="Weaver B."/>
            <person name="Ciecko A."/>
            <person name="Tallon L."/>
            <person name="Jackson J."/>
            <person name="Pai G."/>
            <person name="Aken S.V."/>
            <person name="Utterback T."/>
            <person name="Reidmuller S."/>
            <person name="Feldblyum T."/>
            <person name="Hsiao J."/>
            <person name="Zismann V."/>
            <person name="Iobst S."/>
            <person name="de Vazeille A.R."/>
            <person name="Buell C.R."/>
            <person name="Ying K."/>
            <person name="Li Y."/>
            <person name="Lu T."/>
            <person name="Huang Y."/>
            <person name="Zhao Q."/>
            <person name="Feng Q."/>
            <person name="Zhang L."/>
            <person name="Zhu J."/>
            <person name="Weng Q."/>
            <person name="Mu J."/>
            <person name="Lu Y."/>
            <person name="Fan D."/>
            <person name="Liu Y."/>
            <person name="Guan J."/>
            <person name="Zhang Y."/>
            <person name="Yu S."/>
            <person name="Liu X."/>
            <person name="Zhang Y."/>
            <person name="Hong G."/>
            <person name="Han B."/>
            <person name="Choisne N."/>
            <person name="Demange N."/>
            <person name="Orjeda G."/>
            <person name="Samain S."/>
            <person name="Cattolico L."/>
            <person name="Pelletier E."/>
            <person name="Couloux A."/>
            <person name="Segurens B."/>
            <person name="Wincker P."/>
            <person name="D'Hont A."/>
            <person name="Scarpelli C."/>
            <person name="Weissenbach J."/>
            <person name="Salanoubat M."/>
            <person name="Quetier F."/>
            <person name="Yu Y."/>
            <person name="Kim H.R."/>
            <person name="Rambo T."/>
            <person name="Currie J."/>
            <person name="Collura K."/>
            <person name="Luo M."/>
            <person name="Yang T."/>
            <person name="Ammiraju J.S.S."/>
            <person name="Engler F."/>
            <person name="Soderlund C."/>
            <person name="Wing R.A."/>
            <person name="Palmer L.E."/>
            <person name="de la Bastide M."/>
            <person name="Spiegel L."/>
            <person name="Nascimento L."/>
            <person name="Zutavern T."/>
            <person name="O'Shaughnessy A."/>
            <person name="Dike S."/>
            <person name="Dedhia N."/>
            <person name="Preston R."/>
            <person name="Balija V."/>
            <person name="McCombie W.R."/>
            <person name="Chow T."/>
            <person name="Chen H."/>
            <person name="Chung M."/>
            <person name="Chen C."/>
            <person name="Shaw J."/>
            <person name="Wu H."/>
            <person name="Hsiao K."/>
            <person name="Chao Y."/>
            <person name="Chu M."/>
            <person name="Cheng C."/>
            <person name="Hour A."/>
            <person name="Lee P."/>
            <person name="Lin S."/>
            <person name="Lin Y."/>
            <person name="Liou J."/>
            <person name="Liu S."/>
            <person name="Hsing Y."/>
            <person name="Raghuvanshi S."/>
            <person name="Mohanty A."/>
            <person name="Bharti A.K."/>
            <person name="Gaur A."/>
            <person name="Gupta V."/>
            <person name="Kumar D."/>
            <person name="Ravi V."/>
            <person name="Vij S."/>
            <person name="Kapur A."/>
            <person name="Khurana P."/>
            <person name="Khurana P."/>
            <person name="Khurana J.P."/>
            <person name="Tyagi A.K."/>
            <person name="Gaikwad K."/>
            <person name="Singh A."/>
            <person name="Dalal V."/>
            <person name="Srivastava S."/>
            <person name="Dixit A."/>
            <person name="Pal A.K."/>
            <person name="Ghazi I.A."/>
            <person name="Yadav M."/>
            <person name="Pandit A."/>
            <person name="Bhargava A."/>
            <person name="Sureshbabu K."/>
            <person name="Batra K."/>
            <person name="Sharma T.R."/>
            <person name="Mohapatra T."/>
            <person name="Singh N.K."/>
            <person name="Messing J."/>
            <person name="Nelson A.B."/>
            <person name="Fuks G."/>
            <person name="Kavchok S."/>
            <person name="Keizer G."/>
            <person name="Linton E."/>
            <person name="Llaca V."/>
            <person name="Song R."/>
            <person name="Tanyolac B."/>
            <person name="Young S."/>
            <person name="Ho-Il K."/>
            <person name="Hahn J.H."/>
            <person name="Sangsakoo G."/>
            <person name="Vanavichit A."/>
            <person name="de Mattos Luiz.A.T."/>
            <person name="Zimmer P.D."/>
            <person name="Malone G."/>
            <person name="Dellagostin O."/>
            <person name="de Oliveira A.C."/>
            <person name="Bevan M."/>
            <person name="Bancroft I."/>
            <person name="Minx P."/>
            <person name="Cordum H."/>
            <person name="Wilson R."/>
            <person name="Cheng Z."/>
            <person name="Jin W."/>
            <person name="Jiang J."/>
            <person name="Leong S.A."/>
            <person name="Iwama H."/>
            <person name="Gojobori T."/>
            <person name="Itoh T."/>
            <person name="Niimura Y."/>
            <person name="Fujii Y."/>
            <person name="Habara T."/>
            <person name="Sakai H."/>
            <person name="Sato Y."/>
            <person name="Wilson G."/>
            <person name="Kumar K."/>
            <person name="McCouch S."/>
            <person name="Juretic N."/>
            <person name="Hoen D."/>
            <person name="Wright S."/>
            <person name="Bruskiewich R."/>
            <person name="Bureau T."/>
            <person name="Miyao A."/>
            <person name="Hirochika H."/>
            <person name="Nishikawa T."/>
            <person name="Kadowaki K."/>
            <person name="Sugiura M."/>
            <person name="Burr B."/>
            <person name="Sasaki T."/>
        </authorList>
    </citation>
    <scope>NUCLEOTIDE SEQUENCE [LARGE SCALE GENOMIC DNA]</scope>
    <source>
        <strain evidence="3">cv. Nipponbare</strain>
    </source>
</reference>
<sequence>MAAAASESSCRDVVAEVGGEQEAEEDAVEVDEFEGDRVIPTATAAISAEVSGETAADAAAVRCLTVRRYSCCCIAICRC</sequence>
<protein>
    <submittedName>
        <fullName evidence="2">Os04g0580350 protein</fullName>
    </submittedName>
</protein>
<dbReference type="Proteomes" id="UP000059680">
    <property type="component" value="Chromosome 4"/>
</dbReference>
<dbReference type="AlphaFoldDB" id="A0A0P0WDW5"/>